<dbReference type="Pfam" id="PF00096">
    <property type="entry name" value="zf-C2H2"/>
    <property type="match status" value="4"/>
</dbReference>
<keyword evidence="8" id="KW-1185">Reference proteome</keyword>
<feature type="region of interest" description="Disordered" evidence="5">
    <location>
        <begin position="311"/>
        <end position="384"/>
    </location>
</feature>
<dbReference type="AlphaFoldDB" id="A0A6I8TC58"/>
<dbReference type="EnsemblMetazoa" id="AAEL005922-RC">
    <property type="protein sequence ID" value="AAEL005922-PC"/>
    <property type="gene ID" value="AAEL005922"/>
</dbReference>
<evidence type="ECO:0000256" key="3">
    <source>
        <dbReference type="ARBA" id="ARBA00022771"/>
    </source>
</evidence>
<evidence type="ECO:0000256" key="2">
    <source>
        <dbReference type="ARBA" id="ARBA00022737"/>
    </source>
</evidence>
<keyword evidence="3" id="KW-0863">Zinc-finger</keyword>
<feature type="compositionally biased region" description="Basic residues" evidence="5">
    <location>
        <begin position="324"/>
        <end position="333"/>
    </location>
</feature>
<dbReference type="PANTHER" id="PTHR23226">
    <property type="entry name" value="ZINC FINGER AND SCAN DOMAIN-CONTAINING"/>
    <property type="match status" value="1"/>
</dbReference>
<dbReference type="GO" id="GO:0008270">
    <property type="term" value="F:zinc ion binding"/>
    <property type="evidence" value="ECO:0007669"/>
    <property type="project" value="UniProtKB-KW"/>
</dbReference>
<evidence type="ECO:0000256" key="1">
    <source>
        <dbReference type="ARBA" id="ARBA00022723"/>
    </source>
</evidence>
<evidence type="ECO:0000313" key="7">
    <source>
        <dbReference type="EnsemblMetazoa" id="AAEL005922-PC"/>
    </source>
</evidence>
<reference evidence="7 8" key="1">
    <citation type="submission" date="2017-06" db="EMBL/GenBank/DDBJ databases">
        <title>Aedes aegypti genome working group (AGWG) sequencing and assembly.</title>
        <authorList>
            <consortium name="Aedes aegypti Genome Working Group (AGWG)"/>
            <person name="Matthews B.J."/>
        </authorList>
    </citation>
    <scope>NUCLEOTIDE SEQUENCE [LARGE SCALE GENOMIC DNA]</scope>
    <source>
        <strain evidence="7 8">LVP_AGWG</strain>
    </source>
</reference>
<dbReference type="SMART" id="SM00355">
    <property type="entry name" value="ZnF_C2H2"/>
    <property type="match status" value="4"/>
</dbReference>
<feature type="domain" description="C2H2-type" evidence="6">
    <location>
        <begin position="483"/>
        <end position="510"/>
    </location>
</feature>
<feature type="domain" description="C2H2-type" evidence="6">
    <location>
        <begin position="455"/>
        <end position="482"/>
    </location>
</feature>
<sequence length="521" mass="59258">MAFRSNHASEIECTVAGIGVRDPISPDRLSDNCHRANPYIEQRASTGFDMDPLGDNSPLWGATQLNYPEFARQSQWPDSSDPHHQHVMQSDGYNSYPVAPIEGSYIELRTSPEIVEADSTIAENGGVIYHDYQQLPAGPSAADMFPVPTEIGSYPPAEEGGSSKNMSPDGGYSSPGPEYYASYQMVPQAYSDASPYQNVESPPESETVKYEVLEVKEEPEVYRSDPYAMGYPQPSNVNQVQKYNANNKPVIHGNILIKPANNSEPSQQYDQFEILHLHNPMNYPVQAYAQVEPNVQQHIPQEPIKIEVKINAPPQPQPQLKAQTKQRKPRRSRPYPNVSYNQQPSASIDLDPPAPTPKYRVLHANPPVPSYSKPQEEESEENCARRSARPSVIECSDYKCKKCGTFFARQCGLTQHQKWIHAERKFQCERCGKKFPSQEDLTKHIKRHDMKDKPFKCPICPKQFCHKNDLRRHMYRHEESTPYVCDSCPKCFIRKDHLLAHQLSHDRREKRSHDKENGSPM</sequence>
<gene>
    <name evidence="7" type="primary">5567274</name>
</gene>
<keyword evidence="2" id="KW-0677">Repeat</keyword>
<dbReference type="InterPro" id="IPR036236">
    <property type="entry name" value="Znf_C2H2_sf"/>
</dbReference>
<evidence type="ECO:0000256" key="5">
    <source>
        <dbReference type="SAM" id="MobiDB-lite"/>
    </source>
</evidence>
<reference evidence="7" key="2">
    <citation type="submission" date="2020-05" db="UniProtKB">
        <authorList>
            <consortium name="EnsemblMetazoa"/>
        </authorList>
    </citation>
    <scope>IDENTIFICATION</scope>
    <source>
        <strain evidence="7">LVP_AGWG</strain>
    </source>
</reference>
<dbReference type="InParanoid" id="A0A6I8TC58"/>
<dbReference type="PROSITE" id="PS50157">
    <property type="entry name" value="ZINC_FINGER_C2H2_2"/>
    <property type="match status" value="4"/>
</dbReference>
<dbReference type="Proteomes" id="UP000008820">
    <property type="component" value="Chromosome 3"/>
</dbReference>
<dbReference type="OrthoDB" id="7765271at2759"/>
<dbReference type="Gene3D" id="3.30.160.60">
    <property type="entry name" value="Classic Zinc Finger"/>
    <property type="match status" value="3"/>
</dbReference>
<accession>A0A6I8TC58</accession>
<evidence type="ECO:0000259" key="6">
    <source>
        <dbReference type="PROSITE" id="PS50157"/>
    </source>
</evidence>
<proteinExistence type="predicted"/>
<evidence type="ECO:0000313" key="8">
    <source>
        <dbReference type="Proteomes" id="UP000008820"/>
    </source>
</evidence>
<feature type="region of interest" description="Disordered" evidence="5">
    <location>
        <begin position="154"/>
        <end position="173"/>
    </location>
</feature>
<dbReference type="FunFam" id="3.30.160.60:FF:000065">
    <property type="entry name" value="B-cell CLL/lymphoma 6, member B"/>
    <property type="match status" value="1"/>
</dbReference>
<evidence type="ECO:0000256" key="4">
    <source>
        <dbReference type="ARBA" id="ARBA00022833"/>
    </source>
</evidence>
<feature type="domain" description="C2H2-type" evidence="6">
    <location>
        <begin position="426"/>
        <end position="453"/>
    </location>
</feature>
<dbReference type="PROSITE" id="PS00028">
    <property type="entry name" value="ZINC_FINGER_C2H2_1"/>
    <property type="match status" value="4"/>
</dbReference>
<protein>
    <recommendedName>
        <fullName evidence="6">C2H2-type domain-containing protein</fullName>
    </recommendedName>
</protein>
<dbReference type="InterPro" id="IPR013087">
    <property type="entry name" value="Znf_C2H2_type"/>
</dbReference>
<keyword evidence="4" id="KW-0862">Zinc</keyword>
<dbReference type="GO" id="GO:0005634">
    <property type="term" value="C:nucleus"/>
    <property type="evidence" value="ECO:0007669"/>
    <property type="project" value="UniProtKB-ARBA"/>
</dbReference>
<dbReference type="FunFam" id="3.30.160.60:FF:000446">
    <property type="entry name" value="Zinc finger protein"/>
    <property type="match status" value="1"/>
</dbReference>
<keyword evidence="1" id="KW-0479">Metal-binding</keyword>
<dbReference type="SUPFAM" id="SSF57667">
    <property type="entry name" value="beta-beta-alpha zinc fingers"/>
    <property type="match status" value="2"/>
</dbReference>
<organism evidence="7 8">
    <name type="scientific">Aedes aegypti</name>
    <name type="common">Yellowfever mosquito</name>
    <name type="synonym">Culex aegypti</name>
    <dbReference type="NCBI Taxonomy" id="7159"/>
    <lineage>
        <taxon>Eukaryota</taxon>
        <taxon>Metazoa</taxon>
        <taxon>Ecdysozoa</taxon>
        <taxon>Arthropoda</taxon>
        <taxon>Hexapoda</taxon>
        <taxon>Insecta</taxon>
        <taxon>Pterygota</taxon>
        <taxon>Neoptera</taxon>
        <taxon>Endopterygota</taxon>
        <taxon>Diptera</taxon>
        <taxon>Nematocera</taxon>
        <taxon>Culicoidea</taxon>
        <taxon>Culicidae</taxon>
        <taxon>Culicinae</taxon>
        <taxon>Aedini</taxon>
        <taxon>Aedes</taxon>
        <taxon>Stegomyia</taxon>
    </lineage>
</organism>
<feature type="domain" description="C2H2-type" evidence="6">
    <location>
        <begin position="398"/>
        <end position="426"/>
    </location>
</feature>
<name>A0A6I8TC58_AEDAE</name>